<dbReference type="InterPro" id="IPR013098">
    <property type="entry name" value="Ig_I-set"/>
</dbReference>
<evidence type="ECO:0000256" key="6">
    <source>
        <dbReference type="ARBA" id="ARBA00022737"/>
    </source>
</evidence>
<accession>A0A4W3GF77</accession>
<dbReference type="PANTHER" id="PTHR44170:SF47">
    <property type="entry name" value="PROTOGENIN"/>
    <property type="match status" value="1"/>
</dbReference>
<keyword evidence="5" id="KW-0732">Signal</keyword>
<sequence length="256" mass="28845">SYIAWKDRFKGQHCVVVFLNAQYALGTSIICIALCFPGVWCFTELFFAREPQDVIAVRKDPVVLDCQANGELPITIVWMKNGVRLVDSERIYKLSNGSLYITEVEHRRGERSDEGHYECLAENSYGAILSQKSHLSVASKYNFEFYVKNVPSCSNKSNVQPSQLMPWLCGNVPFSFRITVLPTGVLQIYGVKEADAGHYRCVATNIANRRRSVEAGLTVIPGIQLEWVSAFFIHLRILSIFCCGTKGEWLNSMGMK</sequence>
<evidence type="ECO:0000256" key="3">
    <source>
        <dbReference type="ARBA" id="ARBA00009588"/>
    </source>
</evidence>
<evidence type="ECO:0000256" key="1">
    <source>
        <dbReference type="ARBA" id="ARBA00002140"/>
    </source>
</evidence>
<keyword evidence="10" id="KW-0325">Glycoprotein</keyword>
<dbReference type="GO" id="GO:0016020">
    <property type="term" value="C:membrane"/>
    <property type="evidence" value="ECO:0007669"/>
    <property type="project" value="UniProtKB-SubCell"/>
</dbReference>
<dbReference type="PANTHER" id="PTHR44170">
    <property type="entry name" value="PROTEIN SIDEKICK"/>
    <property type="match status" value="1"/>
</dbReference>
<keyword evidence="4" id="KW-0812">Transmembrane</keyword>
<dbReference type="GO" id="GO:0098609">
    <property type="term" value="P:cell-cell adhesion"/>
    <property type="evidence" value="ECO:0007669"/>
    <property type="project" value="TreeGrafter"/>
</dbReference>
<dbReference type="InterPro" id="IPR003599">
    <property type="entry name" value="Ig_sub"/>
</dbReference>
<keyword evidence="9" id="KW-1015">Disulfide bond</keyword>
<organism evidence="13 14">
    <name type="scientific">Callorhinchus milii</name>
    <name type="common">Ghost shark</name>
    <dbReference type="NCBI Taxonomy" id="7868"/>
    <lineage>
        <taxon>Eukaryota</taxon>
        <taxon>Metazoa</taxon>
        <taxon>Chordata</taxon>
        <taxon>Craniata</taxon>
        <taxon>Vertebrata</taxon>
        <taxon>Chondrichthyes</taxon>
        <taxon>Holocephali</taxon>
        <taxon>Chimaeriformes</taxon>
        <taxon>Callorhinchidae</taxon>
        <taxon>Callorhinchus</taxon>
    </lineage>
</organism>
<comment type="similarity">
    <text evidence="3">Belongs to the immunoglobulin superfamily. DCC family.</text>
</comment>
<keyword evidence="7" id="KW-1133">Transmembrane helix</keyword>
<feature type="domain" description="Ig-like" evidence="12">
    <location>
        <begin position="37"/>
        <end position="136"/>
    </location>
</feature>
<dbReference type="PROSITE" id="PS50835">
    <property type="entry name" value="IG_LIKE"/>
    <property type="match status" value="2"/>
</dbReference>
<evidence type="ECO:0000256" key="8">
    <source>
        <dbReference type="ARBA" id="ARBA00023136"/>
    </source>
</evidence>
<keyword evidence="14" id="KW-1185">Reference proteome</keyword>
<gene>
    <name evidence="13" type="primary">PRTG</name>
</gene>
<comment type="function">
    <text evidence="1">May play a role in anteroposterior axis elongation.</text>
</comment>
<dbReference type="Proteomes" id="UP000314986">
    <property type="component" value="Unassembled WGS sequence"/>
</dbReference>
<dbReference type="InterPro" id="IPR007110">
    <property type="entry name" value="Ig-like_dom"/>
</dbReference>
<evidence type="ECO:0000313" key="14">
    <source>
        <dbReference type="Proteomes" id="UP000314986"/>
    </source>
</evidence>
<dbReference type="InterPro" id="IPR003598">
    <property type="entry name" value="Ig_sub2"/>
</dbReference>
<reference evidence="13" key="4">
    <citation type="submission" date="2025-08" db="UniProtKB">
        <authorList>
            <consortium name="Ensembl"/>
        </authorList>
    </citation>
    <scope>IDENTIFICATION</scope>
</reference>
<keyword evidence="6" id="KW-0677">Repeat</keyword>
<protein>
    <submittedName>
        <fullName evidence="13">Protogenin</fullName>
    </submittedName>
</protein>
<keyword evidence="8" id="KW-0472">Membrane</keyword>
<evidence type="ECO:0000256" key="7">
    <source>
        <dbReference type="ARBA" id="ARBA00022989"/>
    </source>
</evidence>
<evidence type="ECO:0000256" key="9">
    <source>
        <dbReference type="ARBA" id="ARBA00023157"/>
    </source>
</evidence>
<keyword evidence="11" id="KW-0393">Immunoglobulin domain</keyword>
<dbReference type="AlphaFoldDB" id="A0A4W3GF77"/>
<evidence type="ECO:0000256" key="10">
    <source>
        <dbReference type="ARBA" id="ARBA00023180"/>
    </source>
</evidence>
<dbReference type="Pfam" id="PF07679">
    <property type="entry name" value="I-set"/>
    <property type="match status" value="1"/>
</dbReference>
<dbReference type="GeneTree" id="ENSGT00940000155943"/>
<dbReference type="SUPFAM" id="SSF48726">
    <property type="entry name" value="Immunoglobulin"/>
    <property type="match status" value="2"/>
</dbReference>
<evidence type="ECO:0000256" key="5">
    <source>
        <dbReference type="ARBA" id="ARBA00022729"/>
    </source>
</evidence>
<dbReference type="InterPro" id="IPR013783">
    <property type="entry name" value="Ig-like_fold"/>
</dbReference>
<reference evidence="14" key="3">
    <citation type="journal article" date="2014" name="Nature">
        <title>Elephant shark genome provides unique insights into gnathostome evolution.</title>
        <authorList>
            <consortium name="International Elephant Shark Genome Sequencing Consortium"/>
            <person name="Venkatesh B."/>
            <person name="Lee A.P."/>
            <person name="Ravi V."/>
            <person name="Maurya A.K."/>
            <person name="Lian M.M."/>
            <person name="Swann J.B."/>
            <person name="Ohta Y."/>
            <person name="Flajnik M.F."/>
            <person name="Sutoh Y."/>
            <person name="Kasahara M."/>
            <person name="Hoon S."/>
            <person name="Gangu V."/>
            <person name="Roy S.W."/>
            <person name="Irimia M."/>
            <person name="Korzh V."/>
            <person name="Kondrychyn I."/>
            <person name="Lim Z.W."/>
            <person name="Tay B.H."/>
            <person name="Tohari S."/>
            <person name="Kong K.W."/>
            <person name="Ho S."/>
            <person name="Lorente-Galdos B."/>
            <person name="Quilez J."/>
            <person name="Marques-Bonet T."/>
            <person name="Raney B.J."/>
            <person name="Ingham P.W."/>
            <person name="Tay A."/>
            <person name="Hillier L.W."/>
            <person name="Minx P."/>
            <person name="Boehm T."/>
            <person name="Wilson R.K."/>
            <person name="Brenner S."/>
            <person name="Warren W.C."/>
        </authorList>
    </citation>
    <scope>NUCLEOTIDE SEQUENCE [LARGE SCALE GENOMIC DNA]</scope>
</reference>
<proteinExistence type="inferred from homology"/>
<evidence type="ECO:0000256" key="4">
    <source>
        <dbReference type="ARBA" id="ARBA00022692"/>
    </source>
</evidence>
<name>A0A4W3GF77_CALMI</name>
<dbReference type="FunFam" id="2.60.40.10:FF:000189">
    <property type="entry name" value="Neogenin isoform 3"/>
    <property type="match status" value="1"/>
</dbReference>
<feature type="domain" description="Ig-like" evidence="12">
    <location>
        <begin position="152"/>
        <end position="218"/>
    </location>
</feature>
<reference evidence="13" key="5">
    <citation type="submission" date="2025-09" db="UniProtKB">
        <authorList>
            <consortium name="Ensembl"/>
        </authorList>
    </citation>
    <scope>IDENTIFICATION</scope>
</reference>
<reference evidence="14" key="1">
    <citation type="journal article" date="2006" name="Science">
        <title>Ancient noncoding elements conserved in the human genome.</title>
        <authorList>
            <person name="Venkatesh B."/>
            <person name="Kirkness E.F."/>
            <person name="Loh Y.H."/>
            <person name="Halpern A.L."/>
            <person name="Lee A.P."/>
            <person name="Johnson J."/>
            <person name="Dandona N."/>
            <person name="Viswanathan L.D."/>
            <person name="Tay A."/>
            <person name="Venter J.C."/>
            <person name="Strausberg R.L."/>
            <person name="Brenner S."/>
        </authorList>
    </citation>
    <scope>NUCLEOTIDE SEQUENCE [LARGE SCALE GENOMIC DNA]</scope>
</reference>
<evidence type="ECO:0000256" key="11">
    <source>
        <dbReference type="ARBA" id="ARBA00023319"/>
    </source>
</evidence>
<dbReference type="InterPro" id="IPR036179">
    <property type="entry name" value="Ig-like_dom_sf"/>
</dbReference>
<dbReference type="Ensembl" id="ENSCMIT00000002098.1">
    <property type="protein sequence ID" value="ENSCMIP00000002021.1"/>
    <property type="gene ID" value="ENSCMIG00000001220.1"/>
</dbReference>
<evidence type="ECO:0000256" key="2">
    <source>
        <dbReference type="ARBA" id="ARBA00004167"/>
    </source>
</evidence>
<reference evidence="14" key="2">
    <citation type="journal article" date="2007" name="PLoS Biol.">
        <title>Survey sequencing and comparative analysis of the elephant shark (Callorhinchus milii) genome.</title>
        <authorList>
            <person name="Venkatesh B."/>
            <person name="Kirkness E.F."/>
            <person name="Loh Y.H."/>
            <person name="Halpern A.L."/>
            <person name="Lee A.P."/>
            <person name="Johnson J."/>
            <person name="Dandona N."/>
            <person name="Viswanathan L.D."/>
            <person name="Tay A."/>
            <person name="Venter J.C."/>
            <person name="Strausberg R.L."/>
            <person name="Brenner S."/>
        </authorList>
    </citation>
    <scope>NUCLEOTIDE SEQUENCE [LARGE SCALE GENOMIC DNA]</scope>
</reference>
<evidence type="ECO:0000259" key="12">
    <source>
        <dbReference type="PROSITE" id="PS50835"/>
    </source>
</evidence>
<dbReference type="Gene3D" id="2.60.40.10">
    <property type="entry name" value="Immunoglobulins"/>
    <property type="match status" value="2"/>
</dbReference>
<dbReference type="SMART" id="SM00409">
    <property type="entry name" value="IG"/>
    <property type="match status" value="2"/>
</dbReference>
<dbReference type="SMART" id="SM00408">
    <property type="entry name" value="IGc2"/>
    <property type="match status" value="2"/>
</dbReference>
<evidence type="ECO:0000313" key="13">
    <source>
        <dbReference type="Ensembl" id="ENSCMIP00000002021.1"/>
    </source>
</evidence>
<comment type="subcellular location">
    <subcellularLocation>
        <location evidence="2">Membrane</location>
        <topology evidence="2">Single-pass membrane protein</topology>
    </subcellularLocation>
</comment>